<evidence type="ECO:0000259" key="16">
    <source>
        <dbReference type="Pfam" id="PF04715"/>
    </source>
</evidence>
<dbReference type="EMBL" id="LAZR01041724">
    <property type="protein sequence ID" value="KKL11275.1"/>
    <property type="molecule type" value="Genomic_DNA"/>
</dbReference>
<dbReference type="Gene3D" id="3.60.120.10">
    <property type="entry name" value="Anthranilate synthase"/>
    <property type="match status" value="1"/>
</dbReference>
<dbReference type="EC" id="4.1.3.27" evidence="5"/>
<feature type="domain" description="Chorismate-utilising enzyme C-terminal" evidence="15">
    <location>
        <begin position="221"/>
        <end position="474"/>
    </location>
</feature>
<dbReference type="InterPro" id="IPR006805">
    <property type="entry name" value="Anth_synth_I_N"/>
</dbReference>
<evidence type="ECO:0000256" key="6">
    <source>
        <dbReference type="ARBA" id="ARBA00020653"/>
    </source>
</evidence>
<keyword evidence="8" id="KW-0479">Metal-binding</keyword>
<comment type="catalytic activity">
    <reaction evidence="14">
        <text>chorismate + L-glutamine = anthranilate + pyruvate + L-glutamate + H(+)</text>
        <dbReference type="Rhea" id="RHEA:21732"/>
        <dbReference type="ChEBI" id="CHEBI:15361"/>
        <dbReference type="ChEBI" id="CHEBI:15378"/>
        <dbReference type="ChEBI" id="CHEBI:16567"/>
        <dbReference type="ChEBI" id="CHEBI:29748"/>
        <dbReference type="ChEBI" id="CHEBI:29985"/>
        <dbReference type="ChEBI" id="CHEBI:58359"/>
        <dbReference type="EC" id="4.1.3.27"/>
    </reaction>
</comment>
<evidence type="ECO:0000256" key="4">
    <source>
        <dbReference type="ARBA" id="ARBA00011575"/>
    </source>
</evidence>
<evidence type="ECO:0000256" key="2">
    <source>
        <dbReference type="ARBA" id="ARBA00004873"/>
    </source>
</evidence>
<keyword evidence="11" id="KW-0057">Aromatic amino acid biosynthesis</keyword>
<evidence type="ECO:0000256" key="3">
    <source>
        <dbReference type="ARBA" id="ARBA00009562"/>
    </source>
</evidence>
<dbReference type="InterPro" id="IPR005801">
    <property type="entry name" value="ADC_synthase"/>
</dbReference>
<evidence type="ECO:0000256" key="14">
    <source>
        <dbReference type="ARBA" id="ARBA00047683"/>
    </source>
</evidence>
<comment type="caution">
    <text evidence="17">The sequence shown here is derived from an EMBL/GenBank/DDBJ whole genome shotgun (WGS) entry which is preliminary data.</text>
</comment>
<evidence type="ECO:0000256" key="11">
    <source>
        <dbReference type="ARBA" id="ARBA00023141"/>
    </source>
</evidence>
<dbReference type="AlphaFoldDB" id="A0A0F9APG1"/>
<evidence type="ECO:0000256" key="7">
    <source>
        <dbReference type="ARBA" id="ARBA00022605"/>
    </source>
</evidence>
<keyword evidence="9" id="KW-0822">Tryptophan biosynthesis</keyword>
<dbReference type="GO" id="GO:0046872">
    <property type="term" value="F:metal ion binding"/>
    <property type="evidence" value="ECO:0007669"/>
    <property type="project" value="UniProtKB-KW"/>
</dbReference>
<comment type="similarity">
    <text evidence="3">Belongs to the anthranilate synthase component I family.</text>
</comment>
<comment type="subunit">
    <text evidence="4">Heterotetramer consisting of two non-identical subunits: a beta subunit (TrpG) and a large alpha subunit (TrpE).</text>
</comment>
<dbReference type="InterPro" id="IPR015890">
    <property type="entry name" value="Chorismate_C"/>
</dbReference>
<evidence type="ECO:0000256" key="1">
    <source>
        <dbReference type="ARBA" id="ARBA00001946"/>
    </source>
</evidence>
<evidence type="ECO:0000256" key="10">
    <source>
        <dbReference type="ARBA" id="ARBA00022842"/>
    </source>
</evidence>
<gene>
    <name evidence="17" type="ORF">LCGC14_2547450</name>
</gene>
<dbReference type="GO" id="GO:0004049">
    <property type="term" value="F:anthranilate synthase activity"/>
    <property type="evidence" value="ECO:0007669"/>
    <property type="project" value="UniProtKB-EC"/>
</dbReference>
<dbReference type="PRINTS" id="PR00095">
    <property type="entry name" value="ANTSNTHASEI"/>
</dbReference>
<proteinExistence type="inferred from homology"/>
<dbReference type="Pfam" id="PF00425">
    <property type="entry name" value="Chorismate_bind"/>
    <property type="match status" value="1"/>
</dbReference>
<keyword evidence="10" id="KW-0460">Magnesium</keyword>
<evidence type="ECO:0000256" key="13">
    <source>
        <dbReference type="ARBA" id="ARBA00025634"/>
    </source>
</evidence>
<dbReference type="InterPro" id="IPR019999">
    <property type="entry name" value="Anth_synth_I-like"/>
</dbReference>
<evidence type="ECO:0000256" key="5">
    <source>
        <dbReference type="ARBA" id="ARBA00012266"/>
    </source>
</evidence>
<dbReference type="UniPathway" id="UPA00035">
    <property type="reaction ID" value="UER00040"/>
</dbReference>
<protein>
    <recommendedName>
        <fullName evidence="6">Anthranilate synthase component 1</fullName>
        <ecNumber evidence="5">4.1.3.27</ecNumber>
    </recommendedName>
</protein>
<dbReference type="PANTHER" id="PTHR11236">
    <property type="entry name" value="AMINOBENZOATE/ANTHRANILATE SYNTHASE"/>
    <property type="match status" value="1"/>
</dbReference>
<evidence type="ECO:0000259" key="15">
    <source>
        <dbReference type="Pfam" id="PF00425"/>
    </source>
</evidence>
<feature type="domain" description="Anthranilate synthase component I N-terminal" evidence="16">
    <location>
        <begin position="28"/>
        <end position="165"/>
    </location>
</feature>
<organism evidence="17">
    <name type="scientific">marine sediment metagenome</name>
    <dbReference type="NCBI Taxonomy" id="412755"/>
    <lineage>
        <taxon>unclassified sequences</taxon>
        <taxon>metagenomes</taxon>
        <taxon>ecological metagenomes</taxon>
    </lineage>
</organism>
<dbReference type="SUPFAM" id="SSF56322">
    <property type="entry name" value="ADC synthase"/>
    <property type="match status" value="1"/>
</dbReference>
<comment type="pathway">
    <text evidence="2">Amino-acid biosynthesis; L-tryptophan biosynthesis; L-tryptophan from chorismate: step 1/5.</text>
</comment>
<evidence type="ECO:0000313" key="17">
    <source>
        <dbReference type="EMBL" id="KKL11275.1"/>
    </source>
</evidence>
<dbReference type="Pfam" id="PF04715">
    <property type="entry name" value="Anth_synt_I_N"/>
    <property type="match status" value="1"/>
</dbReference>
<dbReference type="PANTHER" id="PTHR11236:SF48">
    <property type="entry name" value="ISOCHORISMATE SYNTHASE MENF"/>
    <property type="match status" value="1"/>
</dbReference>
<evidence type="ECO:0000256" key="9">
    <source>
        <dbReference type="ARBA" id="ARBA00022822"/>
    </source>
</evidence>
<reference evidence="17" key="1">
    <citation type="journal article" date="2015" name="Nature">
        <title>Complex archaea that bridge the gap between prokaryotes and eukaryotes.</title>
        <authorList>
            <person name="Spang A."/>
            <person name="Saw J.H."/>
            <person name="Jorgensen S.L."/>
            <person name="Zaremba-Niedzwiedzka K."/>
            <person name="Martijn J."/>
            <person name="Lind A.E."/>
            <person name="van Eijk R."/>
            <person name="Schleper C."/>
            <person name="Guy L."/>
            <person name="Ettema T.J."/>
        </authorList>
    </citation>
    <scope>NUCLEOTIDE SEQUENCE</scope>
</reference>
<keyword evidence="12" id="KW-0456">Lyase</keyword>
<keyword evidence="7" id="KW-0028">Amino-acid biosynthesis</keyword>
<dbReference type="NCBIfam" id="TIGR00564">
    <property type="entry name" value="trpE_most"/>
    <property type="match status" value="1"/>
</dbReference>
<feature type="non-terminal residue" evidence="17">
    <location>
        <position position="481"/>
    </location>
</feature>
<comment type="function">
    <text evidence="13">Part of a heterotetrameric complex that catalyzes the two-step biosynthesis of anthranilate, an intermediate in the biosynthesis of L-tryptophan. In the first step, the glutamine-binding beta subunit (TrpG) of anthranilate synthase (AS) provides the glutamine amidotransferase activity which generates ammonia as a substrate that, along with chorismate, is used in the second step, catalyzed by the large alpha subunit of AS (TrpE) to produce anthranilate. In the absence of TrpG, TrpE can synthesize anthranilate directly from chorismate and high concentrations of ammonia.</text>
</comment>
<name>A0A0F9APG1_9ZZZZ</name>
<evidence type="ECO:0000256" key="12">
    <source>
        <dbReference type="ARBA" id="ARBA00023239"/>
    </source>
</evidence>
<comment type="cofactor">
    <cofactor evidence="1">
        <name>Mg(2+)</name>
        <dbReference type="ChEBI" id="CHEBI:18420"/>
    </cofactor>
</comment>
<dbReference type="InterPro" id="IPR005256">
    <property type="entry name" value="Anth_synth_I_PabB"/>
</dbReference>
<dbReference type="GO" id="GO:0000162">
    <property type="term" value="P:L-tryptophan biosynthetic process"/>
    <property type="evidence" value="ECO:0007669"/>
    <property type="project" value="UniProtKB-UniPathway"/>
</dbReference>
<evidence type="ECO:0000256" key="8">
    <source>
        <dbReference type="ARBA" id="ARBA00022723"/>
    </source>
</evidence>
<accession>A0A0F9APG1</accession>
<sequence>MIYPDKKTFSELASLGNVVPVYREILADLDTPVSAFMRLHEPPCFLLESVEGGEKWARYSFLGLNPTKVIVGRGGSVEISDDSGTSFTETDDPIGLLRELMQGYEPVETDDLPRFFGGMVGYIGYEMVRFIEDIPSDNPDPLELPDIFMMIPGTVLVFDNLRQTIKVVCNVHLEGKDSGQEYDRALKMIDRVIKKLRAPSNGTYEPGPGNDAEFKSCFGPQREFEDAVRRAKEYILSGDVFQLVISQRFERESTVRPFDIYRALRVINPSPYMYFIDIGEAQIAGSSPEILVLVEGDKITLRPIAGTRPRGATEEEDNALWEELKADPKECAEHIMLVDLGRNDVGRVAETGTVKLTQMMIPERYSHVMHMVSNVEGKLKDGLDSFDVLKACFPAGTVTGAPKIRAMEIIEELEPSRRGPYAGAIGYFGYFGNMNTCITIRTIIIKDGIVSVQAGAGIVADSVPELEYMESQNKARAMLRA</sequence>